<keyword evidence="3" id="KW-0479">Metal-binding</keyword>
<evidence type="ECO:0000256" key="3">
    <source>
        <dbReference type="PROSITE-ProRule" id="PRU00723"/>
    </source>
</evidence>
<gene>
    <name evidence="6" type="ORF">OMED0929_LOCUS2454</name>
</gene>
<keyword evidence="2" id="KW-0694">RNA-binding</keyword>
<dbReference type="InterPro" id="IPR036612">
    <property type="entry name" value="KH_dom_type_1_sf"/>
</dbReference>
<reference evidence="6" key="1">
    <citation type="submission" date="2021-01" db="EMBL/GenBank/DDBJ databases">
        <authorList>
            <person name="Corre E."/>
            <person name="Pelletier E."/>
            <person name="Niang G."/>
            <person name="Scheremetjew M."/>
            <person name="Finn R."/>
            <person name="Kale V."/>
            <person name="Holt S."/>
            <person name="Cochrane G."/>
            <person name="Meng A."/>
            <person name="Brown T."/>
            <person name="Cohen L."/>
        </authorList>
    </citation>
    <scope>NUCLEOTIDE SEQUENCE</scope>
    <source>
        <strain evidence="6">Clade-D-RCC2572</strain>
    </source>
</reference>
<dbReference type="SUPFAM" id="SSF54791">
    <property type="entry name" value="Eukaryotic type KH-domain (KH-domain type I)"/>
    <property type="match status" value="3"/>
</dbReference>
<dbReference type="InterPro" id="IPR004087">
    <property type="entry name" value="KH_dom"/>
</dbReference>
<accession>A0A6U0CQC0</accession>
<dbReference type="PANTHER" id="PTHR10288">
    <property type="entry name" value="KH DOMAIN CONTAINING RNA BINDING PROTEIN"/>
    <property type="match status" value="1"/>
</dbReference>
<keyword evidence="3" id="KW-0863">Zinc-finger</keyword>
<name>A0A6U0CQC0_9CHLO</name>
<dbReference type="EMBL" id="HBEW01002985">
    <property type="protein sequence ID" value="CAD8579773.1"/>
    <property type="molecule type" value="Transcribed_RNA"/>
</dbReference>
<evidence type="ECO:0000256" key="1">
    <source>
        <dbReference type="ARBA" id="ARBA00022737"/>
    </source>
</evidence>
<feature type="zinc finger region" description="C3H1-type" evidence="3">
    <location>
        <begin position="383"/>
        <end position="410"/>
    </location>
</feature>
<sequence>MSSMIDDEGGRQRTPSPERDYGGDASAVASMDASVSAGKPTLRVNVESIDVSSEDARFLIGSKGSTKAKVARVSGARIEVNPVDPNNPGNEQRIEIFGDLNTRARAKQYVEWVLRQRVGKITVDLSTPRDDVSVMEIPASCTAYVTGKGGQGLRRIEGDSGTLMFFGKPTTDPEDAPEKLIICGPRKSRRAAELSVMSAVEKKEPGTYVDGQGKLMMKFEQVGDGLGDGWGFDVFPFANDKELSFAVGAQGSTRKKISAASGASLEYVGNLGIMAGDRDERARCWDYIKWLMKKLKGTLPEHVSYKDRTDVTVFRASSGKEMRDILGKGGENLRDIEMQHGVYVINIPTDKQDEELLLVYSHSARARGEAKRALNNLVNRRRETQPNRCFDFSVGRCVRGDSCKWPHVMNNNDGGHSGGGPSRRRDKKRGRDSKPYAKPPSQDEKRPVDVNPMWGSGARRSGNEEGNKGSPDDINARLG</sequence>
<feature type="compositionally biased region" description="Basic residues" evidence="4">
    <location>
        <begin position="422"/>
        <end position="431"/>
    </location>
</feature>
<dbReference type="SMART" id="SM00322">
    <property type="entry name" value="KH"/>
    <property type="match status" value="3"/>
</dbReference>
<evidence type="ECO:0000313" key="6">
    <source>
        <dbReference type="EMBL" id="CAD8579773.1"/>
    </source>
</evidence>
<dbReference type="InterPro" id="IPR000571">
    <property type="entry name" value="Znf_CCCH"/>
</dbReference>
<evidence type="ECO:0000256" key="4">
    <source>
        <dbReference type="SAM" id="MobiDB-lite"/>
    </source>
</evidence>
<feature type="region of interest" description="Disordered" evidence="4">
    <location>
        <begin position="1"/>
        <end position="39"/>
    </location>
</feature>
<dbReference type="Pfam" id="PF00013">
    <property type="entry name" value="KH_1"/>
    <property type="match status" value="3"/>
</dbReference>
<dbReference type="AlphaFoldDB" id="A0A6U0CQC0"/>
<dbReference type="CDD" id="cd00105">
    <property type="entry name" value="KH-I"/>
    <property type="match status" value="2"/>
</dbReference>
<keyword evidence="3" id="KW-0862">Zinc</keyword>
<dbReference type="Gene3D" id="3.30.1370.10">
    <property type="entry name" value="K Homology domain, type 1"/>
    <property type="match status" value="3"/>
</dbReference>
<proteinExistence type="predicted"/>
<protein>
    <recommendedName>
        <fullName evidence="5">C3H1-type domain-containing protein</fullName>
    </recommendedName>
</protein>
<dbReference type="GO" id="GO:0003723">
    <property type="term" value="F:RNA binding"/>
    <property type="evidence" value="ECO:0007669"/>
    <property type="project" value="UniProtKB-UniRule"/>
</dbReference>
<dbReference type="GO" id="GO:0008270">
    <property type="term" value="F:zinc ion binding"/>
    <property type="evidence" value="ECO:0007669"/>
    <property type="project" value="UniProtKB-KW"/>
</dbReference>
<evidence type="ECO:0000256" key="2">
    <source>
        <dbReference type="PROSITE-ProRule" id="PRU00117"/>
    </source>
</evidence>
<dbReference type="InterPro" id="IPR004088">
    <property type="entry name" value="KH_dom_type_1"/>
</dbReference>
<dbReference type="PROSITE" id="PS50084">
    <property type="entry name" value="KH_TYPE_1"/>
    <property type="match status" value="3"/>
</dbReference>
<keyword evidence="1" id="KW-0677">Repeat</keyword>
<feature type="compositionally biased region" description="Basic and acidic residues" evidence="4">
    <location>
        <begin position="8"/>
        <end position="22"/>
    </location>
</feature>
<feature type="compositionally biased region" description="Basic and acidic residues" evidence="4">
    <location>
        <begin position="461"/>
        <end position="479"/>
    </location>
</feature>
<feature type="region of interest" description="Disordered" evidence="4">
    <location>
        <begin position="403"/>
        <end position="479"/>
    </location>
</feature>
<organism evidence="6">
    <name type="scientific">Ostreococcus mediterraneus</name>
    <dbReference type="NCBI Taxonomy" id="1486918"/>
    <lineage>
        <taxon>Eukaryota</taxon>
        <taxon>Viridiplantae</taxon>
        <taxon>Chlorophyta</taxon>
        <taxon>Mamiellophyceae</taxon>
        <taxon>Mamiellales</taxon>
        <taxon>Bathycoccaceae</taxon>
        <taxon>Ostreococcus</taxon>
    </lineage>
</organism>
<dbReference type="PROSITE" id="PS50103">
    <property type="entry name" value="ZF_C3H1"/>
    <property type="match status" value="1"/>
</dbReference>
<evidence type="ECO:0000259" key="5">
    <source>
        <dbReference type="PROSITE" id="PS50103"/>
    </source>
</evidence>
<feature type="compositionally biased region" description="Low complexity" evidence="4">
    <location>
        <begin position="24"/>
        <end position="37"/>
    </location>
</feature>
<feature type="domain" description="C3H1-type" evidence="5">
    <location>
        <begin position="383"/>
        <end position="410"/>
    </location>
</feature>